<dbReference type="InterPro" id="IPR035490">
    <property type="entry name" value="GlmS/FrlB_SIS"/>
</dbReference>
<accession>A0A940MEB7</accession>
<name>A0A940MEB7_9ACTN</name>
<sequence>MAQEISSQPECWRQAARLAADPSCPLPARGLRVAVVGCGTSWFMAQAYAALRDAAGLGETDAFTASEAPVSGRGYDVLVAISRSGTTTEVLRLLAGVRGRIRTVALIGDTASPMAQAADAVVALPFADERSVVQTRFATTTLTLLRAHAGGDVSAAVRDAEEALRAPVEDEWVRAEQFAFLGSGWTYGLANEAALKMREASQSWTESYPAMEYRHGPVAIAAPGRITWMLGDAPEGLAGEVARTGARFVAHDRDPLADLVLVQRVALERARARGLDPDGPRNLTRSVILAEG</sequence>
<gene>
    <name evidence="3" type="ORF">JFN87_18430</name>
</gene>
<proteinExistence type="predicted"/>
<keyword evidence="4" id="KW-1185">Reference proteome</keyword>
<dbReference type="Gene3D" id="3.40.50.10490">
    <property type="entry name" value="Glucose-6-phosphate isomerase like protein, domain 1"/>
    <property type="match status" value="2"/>
</dbReference>
<dbReference type="GO" id="GO:0097367">
    <property type="term" value="F:carbohydrate derivative binding"/>
    <property type="evidence" value="ECO:0007669"/>
    <property type="project" value="InterPro"/>
</dbReference>
<dbReference type="CDD" id="cd05009">
    <property type="entry name" value="SIS_GlmS_GlmD_2"/>
    <property type="match status" value="1"/>
</dbReference>
<evidence type="ECO:0000256" key="1">
    <source>
        <dbReference type="ARBA" id="ARBA00022737"/>
    </source>
</evidence>
<dbReference type="GO" id="GO:1901135">
    <property type="term" value="P:carbohydrate derivative metabolic process"/>
    <property type="evidence" value="ECO:0007669"/>
    <property type="project" value="InterPro"/>
</dbReference>
<evidence type="ECO:0000259" key="2">
    <source>
        <dbReference type="PROSITE" id="PS51464"/>
    </source>
</evidence>
<dbReference type="InterPro" id="IPR046348">
    <property type="entry name" value="SIS_dom_sf"/>
</dbReference>
<feature type="domain" description="SIS" evidence="2">
    <location>
        <begin position="23"/>
        <end position="161"/>
    </location>
</feature>
<evidence type="ECO:0000313" key="3">
    <source>
        <dbReference type="EMBL" id="MBP0459467.1"/>
    </source>
</evidence>
<dbReference type="RefSeq" id="WP_209341343.1">
    <property type="nucleotide sequence ID" value="NZ_JAGIQL010000073.1"/>
</dbReference>
<keyword evidence="3" id="KW-0413">Isomerase</keyword>
<dbReference type="Proteomes" id="UP000670475">
    <property type="component" value="Unassembled WGS sequence"/>
</dbReference>
<keyword evidence="1" id="KW-0677">Repeat</keyword>
<dbReference type="SUPFAM" id="SSF53697">
    <property type="entry name" value="SIS domain"/>
    <property type="match status" value="1"/>
</dbReference>
<dbReference type="CDD" id="cd05008">
    <property type="entry name" value="SIS_GlmS_GlmD_1"/>
    <property type="match status" value="1"/>
</dbReference>
<dbReference type="InterPro" id="IPR001347">
    <property type="entry name" value="SIS_dom"/>
</dbReference>
<dbReference type="InterPro" id="IPR035466">
    <property type="entry name" value="GlmS/AgaS_SIS"/>
</dbReference>
<evidence type="ECO:0000313" key="4">
    <source>
        <dbReference type="Proteomes" id="UP000670475"/>
    </source>
</evidence>
<dbReference type="PROSITE" id="PS51464">
    <property type="entry name" value="SIS"/>
    <property type="match status" value="1"/>
</dbReference>
<comment type="caution">
    <text evidence="3">The sequence shown here is derived from an EMBL/GenBank/DDBJ whole genome shotgun (WGS) entry which is preliminary data.</text>
</comment>
<dbReference type="EMBL" id="JAGIQL010000073">
    <property type="protein sequence ID" value="MBP0459467.1"/>
    <property type="molecule type" value="Genomic_DNA"/>
</dbReference>
<protein>
    <submittedName>
        <fullName evidence="3">Sugar isomerase</fullName>
    </submittedName>
</protein>
<dbReference type="GO" id="GO:0016853">
    <property type="term" value="F:isomerase activity"/>
    <property type="evidence" value="ECO:0007669"/>
    <property type="project" value="UniProtKB-KW"/>
</dbReference>
<dbReference type="AlphaFoldDB" id="A0A940MEB7"/>
<organism evidence="3 4">
    <name type="scientific">Streptomyces montanisoli</name>
    <dbReference type="NCBI Taxonomy" id="2798581"/>
    <lineage>
        <taxon>Bacteria</taxon>
        <taxon>Bacillati</taxon>
        <taxon>Actinomycetota</taxon>
        <taxon>Actinomycetes</taxon>
        <taxon>Kitasatosporales</taxon>
        <taxon>Streptomycetaceae</taxon>
        <taxon>Streptomyces</taxon>
    </lineage>
</organism>
<reference evidence="3" key="1">
    <citation type="submission" date="2021-03" db="EMBL/GenBank/DDBJ databases">
        <title>Whole genome sequence of Streptomyces bomunensis MMS17-BM035.</title>
        <authorList>
            <person name="Lee J.H."/>
        </authorList>
    </citation>
    <scope>NUCLEOTIDE SEQUENCE</scope>
    <source>
        <strain evidence="3">MMS17-BM035</strain>
    </source>
</reference>
<dbReference type="PANTHER" id="PTHR10937">
    <property type="entry name" value="GLUCOSAMINE--FRUCTOSE-6-PHOSPHATE AMINOTRANSFERASE, ISOMERIZING"/>
    <property type="match status" value="1"/>
</dbReference>